<reference evidence="1" key="1">
    <citation type="journal article" date="2020" name="Nature">
        <title>Giant virus diversity and host interactions through global metagenomics.</title>
        <authorList>
            <person name="Schulz F."/>
            <person name="Roux S."/>
            <person name="Paez-Espino D."/>
            <person name="Jungbluth S."/>
            <person name="Walsh D.A."/>
            <person name="Denef V.J."/>
            <person name="McMahon K.D."/>
            <person name="Konstantinidis K.T."/>
            <person name="Eloe-Fadrosh E.A."/>
            <person name="Kyrpides N.C."/>
            <person name="Woyke T."/>
        </authorList>
    </citation>
    <scope>NUCLEOTIDE SEQUENCE</scope>
    <source>
        <strain evidence="1">GVMAG-M-3300023184-105</strain>
    </source>
</reference>
<organism evidence="1">
    <name type="scientific">viral metagenome</name>
    <dbReference type="NCBI Taxonomy" id="1070528"/>
    <lineage>
        <taxon>unclassified sequences</taxon>
        <taxon>metagenomes</taxon>
        <taxon>organismal metagenomes</taxon>
    </lineage>
</organism>
<accession>A0A6C0HHC7</accession>
<protein>
    <submittedName>
        <fullName evidence="1">Uncharacterized protein</fullName>
    </submittedName>
</protein>
<sequence>MTSTCSQATIERNIIQFPKKTVIVKNTHTSINNSSINYDVYPAASRFDPNISSSPPNVFVAILKQRMDMYYSGDNNMGLNRDNNMVRNRTLSWEHK</sequence>
<dbReference type="EMBL" id="MN739958">
    <property type="protein sequence ID" value="QHT79992.1"/>
    <property type="molecule type" value="Genomic_DNA"/>
</dbReference>
<dbReference type="AlphaFoldDB" id="A0A6C0HHC7"/>
<proteinExistence type="predicted"/>
<name>A0A6C0HHC7_9ZZZZ</name>
<evidence type="ECO:0000313" key="1">
    <source>
        <dbReference type="EMBL" id="QHT79992.1"/>
    </source>
</evidence>